<accession>A0A7S1FQ37</accession>
<evidence type="ECO:0000259" key="7">
    <source>
        <dbReference type="Pfam" id="PF02096"/>
    </source>
</evidence>
<dbReference type="Pfam" id="PF02096">
    <property type="entry name" value="60KD_IMP"/>
    <property type="match status" value="1"/>
</dbReference>
<evidence type="ECO:0000256" key="3">
    <source>
        <dbReference type="ARBA" id="ARBA00022989"/>
    </source>
</evidence>
<dbReference type="AlphaFoldDB" id="A0A7S1FQ37"/>
<dbReference type="EMBL" id="HBFR01013408">
    <property type="protein sequence ID" value="CAD8882542.1"/>
    <property type="molecule type" value="Transcribed_RNA"/>
</dbReference>
<sequence length="481" mass="52172">MKQMIGTASAAAAAAVFFLLPLSGAYVVRPSSSFCTGASRYSCGDPVTSLSAMVDPSSQFDALHLAFQSSSHLLSDAVAAVVPSDAVDAVAAVGSDVADAAADATDDNGWWQQYLQIVKGILVWVHSNVDPPLRAAGFEQTWGVSIFVFTAMIRLALAPVSVQQTKSSEYMKALKPYQEDIKKKFKDNEDMKNRALSKLLEDTGQNPLSGCFISLVQLPILLALYRSITLLAKEGALDEPFLWIPSLQGPVSPPTYRGLEWLREGWHAVEGASLPEPSLGWSTTIAYLIMPVILVLGQKLTMDTLQGDQDVEKMSDEERETFESSQGILKFLPLLIGFFSLQVPAGLTIYWFTSNLSTFAQSALVKGYYKANPPVIELPDYWDALEDVSNMTPEKKRQAAEAGLNTGPNFEEILDQARFHYVVPRPPIREQSAAWSRVVSSGEDSAAIPEQLAQWAAVDSGTNGAVTTPTQAEAVAEEAKV</sequence>
<comment type="subcellular location">
    <subcellularLocation>
        <location evidence="1 5">Membrane</location>
        <topology evidence="1 5">Multi-pass membrane protein</topology>
    </subcellularLocation>
</comment>
<feature type="domain" description="Membrane insertase YidC/Oxa/ALB C-terminal" evidence="7">
    <location>
        <begin position="142"/>
        <end position="365"/>
    </location>
</feature>
<dbReference type="PANTHER" id="PTHR12428:SF14">
    <property type="entry name" value="ALBINO3-LIKE PROTEIN 1, CHLOROPLASTIC"/>
    <property type="match status" value="1"/>
</dbReference>
<dbReference type="GO" id="GO:0032977">
    <property type="term" value="F:membrane insertase activity"/>
    <property type="evidence" value="ECO:0007669"/>
    <property type="project" value="InterPro"/>
</dbReference>
<dbReference type="CDD" id="cd20070">
    <property type="entry name" value="5TM_YidC_Alb3"/>
    <property type="match status" value="1"/>
</dbReference>
<dbReference type="GO" id="GO:0016020">
    <property type="term" value="C:membrane"/>
    <property type="evidence" value="ECO:0007669"/>
    <property type="project" value="UniProtKB-SubCell"/>
</dbReference>
<evidence type="ECO:0000313" key="8">
    <source>
        <dbReference type="EMBL" id="CAD8882542.1"/>
    </source>
</evidence>
<evidence type="ECO:0000256" key="4">
    <source>
        <dbReference type="ARBA" id="ARBA00023136"/>
    </source>
</evidence>
<reference evidence="8" key="1">
    <citation type="submission" date="2021-01" db="EMBL/GenBank/DDBJ databases">
        <authorList>
            <person name="Corre E."/>
            <person name="Pelletier E."/>
            <person name="Niang G."/>
            <person name="Scheremetjew M."/>
            <person name="Finn R."/>
            <person name="Kale V."/>
            <person name="Holt S."/>
            <person name="Cochrane G."/>
            <person name="Meng A."/>
            <person name="Brown T."/>
            <person name="Cohen L."/>
        </authorList>
    </citation>
    <scope>NUCLEOTIDE SEQUENCE</scope>
    <source>
        <strain evidence="8">308</strain>
    </source>
</reference>
<name>A0A7S1FQ37_9STRA</name>
<dbReference type="InterPro" id="IPR001708">
    <property type="entry name" value="YidC/ALB3/OXA1/COX18"/>
</dbReference>
<evidence type="ECO:0000256" key="1">
    <source>
        <dbReference type="ARBA" id="ARBA00004141"/>
    </source>
</evidence>
<dbReference type="InterPro" id="IPR028055">
    <property type="entry name" value="YidC/Oxa/ALB_C"/>
</dbReference>
<organism evidence="8">
    <name type="scientific">Corethron hystrix</name>
    <dbReference type="NCBI Taxonomy" id="216773"/>
    <lineage>
        <taxon>Eukaryota</taxon>
        <taxon>Sar</taxon>
        <taxon>Stramenopiles</taxon>
        <taxon>Ochrophyta</taxon>
        <taxon>Bacillariophyta</taxon>
        <taxon>Coscinodiscophyceae</taxon>
        <taxon>Corethrophycidae</taxon>
        <taxon>Corethrales</taxon>
        <taxon>Corethraceae</taxon>
        <taxon>Corethron</taxon>
    </lineage>
</organism>
<proteinExistence type="inferred from homology"/>
<keyword evidence="3" id="KW-1133">Transmembrane helix</keyword>
<dbReference type="InterPro" id="IPR047196">
    <property type="entry name" value="YidC_ALB_C"/>
</dbReference>
<feature type="chain" id="PRO_5030540437" description="Membrane insertase YidC/Oxa/ALB C-terminal domain-containing protein" evidence="6">
    <location>
        <begin position="26"/>
        <end position="481"/>
    </location>
</feature>
<keyword evidence="2 5" id="KW-0812">Transmembrane</keyword>
<evidence type="ECO:0000256" key="2">
    <source>
        <dbReference type="ARBA" id="ARBA00022692"/>
    </source>
</evidence>
<dbReference type="NCBIfam" id="TIGR03592">
    <property type="entry name" value="yidC_oxa1_cterm"/>
    <property type="match status" value="1"/>
</dbReference>
<dbReference type="PANTHER" id="PTHR12428">
    <property type="entry name" value="OXA1"/>
    <property type="match status" value="1"/>
</dbReference>
<feature type="signal peptide" evidence="6">
    <location>
        <begin position="1"/>
        <end position="25"/>
    </location>
</feature>
<dbReference type="GO" id="GO:0051205">
    <property type="term" value="P:protein insertion into membrane"/>
    <property type="evidence" value="ECO:0007669"/>
    <property type="project" value="TreeGrafter"/>
</dbReference>
<evidence type="ECO:0000256" key="5">
    <source>
        <dbReference type="RuleBase" id="RU003945"/>
    </source>
</evidence>
<comment type="similarity">
    <text evidence="5">Belongs to the OXA1/ALB3/YidC family.</text>
</comment>
<keyword evidence="4" id="KW-0472">Membrane</keyword>
<gene>
    <name evidence="8" type="ORF">CHYS00102_LOCUS9736</name>
</gene>
<evidence type="ECO:0000256" key="6">
    <source>
        <dbReference type="SAM" id="SignalP"/>
    </source>
</evidence>
<keyword evidence="6" id="KW-0732">Signal</keyword>
<protein>
    <recommendedName>
        <fullName evidence="7">Membrane insertase YidC/Oxa/ALB C-terminal domain-containing protein</fullName>
    </recommendedName>
</protein>